<evidence type="ECO:0000256" key="3">
    <source>
        <dbReference type="ARBA" id="ARBA00023125"/>
    </source>
</evidence>
<feature type="compositionally biased region" description="Gly residues" evidence="6">
    <location>
        <begin position="41"/>
        <end position="51"/>
    </location>
</feature>
<dbReference type="Proteomes" id="UP000515153">
    <property type="component" value="Unplaced"/>
</dbReference>
<dbReference type="PROSITE" id="PS00463">
    <property type="entry name" value="ZN2_CY6_FUNGAL_1"/>
    <property type="match status" value="1"/>
</dbReference>
<protein>
    <recommendedName>
        <fullName evidence="7">Zn(2)-C6 fungal-type domain-containing protein</fullName>
    </recommendedName>
</protein>
<evidence type="ECO:0000256" key="2">
    <source>
        <dbReference type="ARBA" id="ARBA00023015"/>
    </source>
</evidence>
<reference evidence="9" key="2">
    <citation type="submission" date="2019-10" db="EMBL/GenBank/DDBJ databases">
        <authorList>
            <consortium name="NCBI Genome Project"/>
        </authorList>
    </citation>
    <scope>NUCLEOTIDE SEQUENCE</scope>
    <source>
        <strain evidence="9">NI907</strain>
    </source>
</reference>
<dbReference type="CDD" id="cd00067">
    <property type="entry name" value="GAL4"/>
    <property type="match status" value="1"/>
</dbReference>
<feature type="region of interest" description="Disordered" evidence="6">
    <location>
        <begin position="1"/>
        <end position="59"/>
    </location>
</feature>
<dbReference type="RefSeq" id="XP_030986757.1">
    <property type="nucleotide sequence ID" value="XM_031122521.1"/>
</dbReference>
<feature type="domain" description="Zn(2)-C6 fungal-type" evidence="7">
    <location>
        <begin position="66"/>
        <end position="100"/>
    </location>
</feature>
<keyword evidence="8" id="KW-1185">Reference proteome</keyword>
<evidence type="ECO:0000313" key="8">
    <source>
        <dbReference type="Proteomes" id="UP000515153"/>
    </source>
</evidence>
<feature type="compositionally biased region" description="Low complexity" evidence="6">
    <location>
        <begin position="173"/>
        <end position="185"/>
    </location>
</feature>
<dbReference type="GeneID" id="41957433"/>
<dbReference type="PANTHER" id="PTHR31845:SF10">
    <property type="entry name" value="ZN(II)2CYS6 TRANSCRIPTION FACTOR (EUROFUNG)"/>
    <property type="match status" value="1"/>
</dbReference>
<comment type="subcellular location">
    <subcellularLocation>
        <location evidence="1">Nucleus</location>
    </subcellularLocation>
</comment>
<dbReference type="SUPFAM" id="SSF57701">
    <property type="entry name" value="Zn2/Cys6 DNA-binding domain"/>
    <property type="match status" value="1"/>
</dbReference>
<evidence type="ECO:0000256" key="4">
    <source>
        <dbReference type="ARBA" id="ARBA00023163"/>
    </source>
</evidence>
<feature type="compositionally biased region" description="Low complexity" evidence="6">
    <location>
        <begin position="709"/>
        <end position="737"/>
    </location>
</feature>
<keyword evidence="3" id="KW-0238">DNA-binding</keyword>
<dbReference type="Pfam" id="PF00172">
    <property type="entry name" value="Zn_clus"/>
    <property type="match status" value="1"/>
</dbReference>
<evidence type="ECO:0000259" key="7">
    <source>
        <dbReference type="PROSITE" id="PS50048"/>
    </source>
</evidence>
<keyword evidence="5" id="KW-0539">Nucleus</keyword>
<organism evidence="8 9">
    <name type="scientific">Pyricularia grisea</name>
    <name type="common">Crabgrass-specific blast fungus</name>
    <name type="synonym">Magnaporthe grisea</name>
    <dbReference type="NCBI Taxonomy" id="148305"/>
    <lineage>
        <taxon>Eukaryota</taxon>
        <taxon>Fungi</taxon>
        <taxon>Dikarya</taxon>
        <taxon>Ascomycota</taxon>
        <taxon>Pezizomycotina</taxon>
        <taxon>Sordariomycetes</taxon>
        <taxon>Sordariomycetidae</taxon>
        <taxon>Magnaporthales</taxon>
        <taxon>Pyriculariaceae</taxon>
        <taxon>Pyricularia</taxon>
    </lineage>
</organism>
<feature type="region of interest" description="Disordered" evidence="6">
    <location>
        <begin position="683"/>
        <end position="749"/>
    </location>
</feature>
<dbReference type="InterPro" id="IPR001138">
    <property type="entry name" value="Zn2Cys6_DnaBD"/>
</dbReference>
<name>A0A6P8BHZ6_PYRGI</name>
<evidence type="ECO:0000256" key="5">
    <source>
        <dbReference type="ARBA" id="ARBA00023242"/>
    </source>
</evidence>
<dbReference type="InterPro" id="IPR036864">
    <property type="entry name" value="Zn2-C6_fun-type_DNA-bd_sf"/>
</dbReference>
<sequence>MAADRQRLSDQPPARGEDEPMIDSDAATRGVTPGDNRQGDGDGSGANGGKAGDGDTPDMSRFRARACARCSRSKLRCIRRAEPGAEPCLRCARLGTTCTLPEARPRGPKKGQARRVGQLEQKLDGIMSLLTASQQLLNQNNTVSQSGSAQANPVASPISEGGLTDEPSQANASPSTSRPPQQQQPLAFLNRHDLVPDTPDSTGHRSAPSPATSSNGAASQHDASRTLPRMPENIEVWPGFDLTWREATQVLNVYSTLYVPSFPFVPLPPRRSPEELYAATPFLFRTIMLVAAPQSASTQRAGEKWFRRNIAEYVVVLGEKRLEILQSLLLFIAWGDYRFYMESKATPLLQMAIGMVVDLGLNKPPLSINNLAPFSLLNEALRRHPHLRGKAAHSNDDMRALLGCFYVTSQITTLFRREHHLPYTEFVDKCVTDLARADEYVTDRMLVAMVKMQCLVRRAHAIMAGASPEPGANPPYTTAAAMALTAIRRELYEPTSSYGAMDERSKHLLKMHCHASLVAVHEPVIYARSPAPTVTAVDLASADSNPPGGKRTDALWHCLRALGDFIKLYIAMPHDQAGTMAIFPASNLAFTFVTTTRLLFMDDPDWDAAEARRHFDFPSVAQRVIEKYVAADAYETGGANDASGPGAVPYKRRFHDDGNSLMVTYVQKTRWLMQWYLAKTTPGNNGAAVGGGTDSNAYPATRPGFESCLPPQQRQQQHQQQQQQQQQQHRQLVPVQQTQHPAQFPMSQQQQPVYAGDPMVGFDATSFLEDFDDSFWHAFLSVDSQLAYPPMVAGSVARPI</sequence>
<keyword evidence="4" id="KW-0804">Transcription</keyword>
<dbReference type="InterPro" id="IPR051089">
    <property type="entry name" value="prtT"/>
</dbReference>
<keyword evidence="2" id="KW-0805">Transcription regulation</keyword>
<dbReference type="Gene3D" id="4.10.240.10">
    <property type="entry name" value="Zn(2)-C6 fungal-type DNA-binding domain"/>
    <property type="match status" value="1"/>
</dbReference>
<feature type="compositionally biased region" description="Polar residues" evidence="6">
    <location>
        <begin position="209"/>
        <end position="218"/>
    </location>
</feature>
<dbReference type="OrthoDB" id="5217604at2759"/>
<dbReference type="AlphaFoldDB" id="A0A6P8BHZ6"/>
<dbReference type="PROSITE" id="PS50048">
    <property type="entry name" value="ZN2_CY6_FUNGAL_2"/>
    <property type="match status" value="1"/>
</dbReference>
<dbReference type="KEGG" id="pgri:PgNI_02455"/>
<evidence type="ECO:0000256" key="1">
    <source>
        <dbReference type="ARBA" id="ARBA00004123"/>
    </source>
</evidence>
<dbReference type="GO" id="GO:0000981">
    <property type="term" value="F:DNA-binding transcription factor activity, RNA polymerase II-specific"/>
    <property type="evidence" value="ECO:0007669"/>
    <property type="project" value="InterPro"/>
</dbReference>
<feature type="compositionally biased region" description="Polar residues" evidence="6">
    <location>
        <begin position="738"/>
        <end position="749"/>
    </location>
</feature>
<feature type="region of interest" description="Disordered" evidence="6">
    <location>
        <begin position="142"/>
        <end position="230"/>
    </location>
</feature>
<dbReference type="PANTHER" id="PTHR31845">
    <property type="entry name" value="FINGER DOMAIN PROTEIN, PUTATIVE-RELATED"/>
    <property type="match status" value="1"/>
</dbReference>
<reference evidence="9" key="3">
    <citation type="submission" date="2025-08" db="UniProtKB">
        <authorList>
            <consortium name="RefSeq"/>
        </authorList>
    </citation>
    <scope>IDENTIFICATION</scope>
    <source>
        <strain evidence="9">NI907</strain>
    </source>
</reference>
<dbReference type="GO" id="GO:0008270">
    <property type="term" value="F:zinc ion binding"/>
    <property type="evidence" value="ECO:0007669"/>
    <property type="project" value="InterPro"/>
</dbReference>
<accession>A0A6P8BHZ6</accession>
<proteinExistence type="predicted"/>
<evidence type="ECO:0000313" key="9">
    <source>
        <dbReference type="RefSeq" id="XP_030986757.1"/>
    </source>
</evidence>
<evidence type="ECO:0000256" key="6">
    <source>
        <dbReference type="SAM" id="MobiDB-lite"/>
    </source>
</evidence>
<reference evidence="9" key="1">
    <citation type="journal article" date="2019" name="Mol. Biol. Evol.">
        <title>Blast fungal genomes show frequent chromosomal changes, gene gains and losses, and effector gene turnover.</title>
        <authorList>
            <person name="Gomez Luciano L.B."/>
            <person name="Jason Tsai I."/>
            <person name="Chuma I."/>
            <person name="Tosa Y."/>
            <person name="Chen Y.H."/>
            <person name="Li J.Y."/>
            <person name="Li M.Y."/>
            <person name="Jade Lu M.Y."/>
            <person name="Nakayashiki H."/>
            <person name="Li W.H."/>
        </authorList>
    </citation>
    <scope>NUCLEOTIDE SEQUENCE</scope>
    <source>
        <strain evidence="9">NI907</strain>
    </source>
</reference>
<dbReference type="CDD" id="cd12148">
    <property type="entry name" value="fungal_TF_MHR"/>
    <property type="match status" value="1"/>
</dbReference>
<dbReference type="GO" id="GO:0005634">
    <property type="term" value="C:nucleus"/>
    <property type="evidence" value="ECO:0007669"/>
    <property type="project" value="UniProtKB-SubCell"/>
</dbReference>
<dbReference type="GO" id="GO:0000976">
    <property type="term" value="F:transcription cis-regulatory region binding"/>
    <property type="evidence" value="ECO:0007669"/>
    <property type="project" value="TreeGrafter"/>
</dbReference>
<feature type="compositionally biased region" description="Polar residues" evidence="6">
    <location>
        <begin position="142"/>
        <end position="153"/>
    </location>
</feature>
<gene>
    <name evidence="9" type="ORF">PgNI_02455</name>
</gene>